<dbReference type="PANTHER" id="PTHR46222:SF3">
    <property type="entry name" value="PEPTIDYLPROLYL ISOMERASE"/>
    <property type="match status" value="1"/>
</dbReference>
<evidence type="ECO:0000256" key="10">
    <source>
        <dbReference type="PROSITE-ProRule" id="PRU00277"/>
    </source>
</evidence>
<dbReference type="GO" id="GO:0003755">
    <property type="term" value="F:peptidyl-prolyl cis-trans isomerase activity"/>
    <property type="evidence" value="ECO:0007669"/>
    <property type="project" value="UniProtKB-KW"/>
</dbReference>
<dbReference type="Gene3D" id="1.10.238.10">
    <property type="entry name" value="EF-hand"/>
    <property type="match status" value="1"/>
</dbReference>
<organism evidence="14">
    <name type="scientific">Arion vulgaris</name>
    <dbReference type="NCBI Taxonomy" id="1028688"/>
    <lineage>
        <taxon>Eukaryota</taxon>
        <taxon>Metazoa</taxon>
        <taxon>Spiralia</taxon>
        <taxon>Lophotrochozoa</taxon>
        <taxon>Mollusca</taxon>
        <taxon>Gastropoda</taxon>
        <taxon>Heterobranchia</taxon>
        <taxon>Euthyneura</taxon>
        <taxon>Panpulmonata</taxon>
        <taxon>Eupulmonata</taxon>
        <taxon>Stylommatophora</taxon>
        <taxon>Helicina</taxon>
        <taxon>Arionoidea</taxon>
        <taxon>Arionidae</taxon>
        <taxon>Arion</taxon>
    </lineage>
</organism>
<dbReference type="PROSITE" id="PS00018">
    <property type="entry name" value="EF_HAND_1"/>
    <property type="match status" value="2"/>
</dbReference>
<evidence type="ECO:0000256" key="2">
    <source>
        <dbReference type="ARBA" id="ARBA00013194"/>
    </source>
</evidence>
<dbReference type="FunFam" id="3.10.50.40:FF:000006">
    <property type="entry name" value="Peptidyl-prolyl cis-trans isomerase"/>
    <property type="match status" value="1"/>
</dbReference>
<sequence>MAVQDSHALLIIVAVALCFVATILATDEESVSQKTSEANQEITIEILTPPPVDCTRTSQRFDELSMHYIGTLTETGKKFDASHDRQQPFNFQLGAGQVIRGWDEGLLGMCVGEKRKLIIPPSKAYGATGAGKVVPPNASLTFEVELLNITDGVPPVNIFKEIDSDGDKQLSHDEVLDYLKNQAAKEGNTQEEGQRHNEVLHKIFSREDKNRDGFISHAEFSGPKHDEL</sequence>
<evidence type="ECO:0000256" key="4">
    <source>
        <dbReference type="ARBA" id="ARBA00022737"/>
    </source>
</evidence>
<keyword evidence="8" id="KW-0325">Glycoprotein</keyword>
<dbReference type="SUPFAM" id="SSF47473">
    <property type="entry name" value="EF-hand"/>
    <property type="match status" value="1"/>
</dbReference>
<evidence type="ECO:0000259" key="13">
    <source>
        <dbReference type="PROSITE" id="PS50222"/>
    </source>
</evidence>
<feature type="domain" description="EF-hand" evidence="13">
    <location>
        <begin position="157"/>
        <end position="185"/>
    </location>
</feature>
<accession>A0A0B6ZAH3</accession>
<keyword evidence="6" id="KW-0106">Calcium</keyword>
<dbReference type="EC" id="5.2.1.8" evidence="2 10"/>
<gene>
    <name evidence="14" type="primary">ORF53370</name>
</gene>
<evidence type="ECO:0000256" key="3">
    <source>
        <dbReference type="ARBA" id="ARBA00022729"/>
    </source>
</evidence>
<reference evidence="14" key="1">
    <citation type="submission" date="2014-12" db="EMBL/GenBank/DDBJ databases">
        <title>Insight into the proteome of Arion vulgaris.</title>
        <authorList>
            <person name="Aradska J."/>
            <person name="Bulat T."/>
            <person name="Smidak R."/>
            <person name="Sarate P."/>
            <person name="Gangsoo J."/>
            <person name="Sialana F."/>
            <person name="Bilban M."/>
            <person name="Lubec G."/>
        </authorList>
    </citation>
    <scope>NUCLEOTIDE SEQUENCE</scope>
    <source>
        <tissue evidence="14">Skin</tissue>
    </source>
</reference>
<protein>
    <recommendedName>
        <fullName evidence="2 10">peptidylprolyl isomerase</fullName>
        <ecNumber evidence="2 10">5.2.1.8</ecNumber>
    </recommendedName>
</protein>
<name>A0A0B6ZAH3_9EUPU</name>
<dbReference type="InterPro" id="IPR002048">
    <property type="entry name" value="EF_hand_dom"/>
</dbReference>
<evidence type="ECO:0000313" key="14">
    <source>
        <dbReference type="EMBL" id="CEK64931.1"/>
    </source>
</evidence>
<keyword evidence="4" id="KW-0677">Repeat</keyword>
<dbReference type="GO" id="GO:0005783">
    <property type="term" value="C:endoplasmic reticulum"/>
    <property type="evidence" value="ECO:0007669"/>
    <property type="project" value="UniProtKB-ARBA"/>
</dbReference>
<dbReference type="Pfam" id="PF13499">
    <property type="entry name" value="EF-hand_7"/>
    <property type="match status" value="1"/>
</dbReference>
<dbReference type="InterPro" id="IPR046357">
    <property type="entry name" value="PPIase_dom_sf"/>
</dbReference>
<dbReference type="InterPro" id="IPR001179">
    <property type="entry name" value="PPIase_FKBP_dom"/>
</dbReference>
<evidence type="ECO:0000259" key="12">
    <source>
        <dbReference type="PROSITE" id="PS50059"/>
    </source>
</evidence>
<keyword evidence="3 11" id="KW-0732">Signal</keyword>
<dbReference type="AlphaFoldDB" id="A0A0B6ZAH3"/>
<dbReference type="PROSITE" id="PS50222">
    <property type="entry name" value="EF_HAND_2"/>
    <property type="match status" value="2"/>
</dbReference>
<dbReference type="InterPro" id="IPR011992">
    <property type="entry name" value="EF-hand-dom_pair"/>
</dbReference>
<evidence type="ECO:0000256" key="6">
    <source>
        <dbReference type="ARBA" id="ARBA00022837"/>
    </source>
</evidence>
<dbReference type="GO" id="GO:0005509">
    <property type="term" value="F:calcium ion binding"/>
    <property type="evidence" value="ECO:0007669"/>
    <property type="project" value="InterPro"/>
</dbReference>
<dbReference type="SUPFAM" id="SSF54534">
    <property type="entry name" value="FKBP-like"/>
    <property type="match status" value="1"/>
</dbReference>
<dbReference type="PANTHER" id="PTHR46222">
    <property type="entry name" value="PEPTIDYL-PROLYL CIS-TRANS ISOMERASE FKBP7/14"/>
    <property type="match status" value="1"/>
</dbReference>
<feature type="chain" id="PRO_5002123694" description="peptidylprolyl isomerase" evidence="11">
    <location>
        <begin position="26"/>
        <end position="228"/>
    </location>
</feature>
<dbReference type="Gene3D" id="3.10.50.40">
    <property type="match status" value="1"/>
</dbReference>
<keyword evidence="5" id="KW-0256">Endoplasmic reticulum</keyword>
<dbReference type="InterPro" id="IPR052273">
    <property type="entry name" value="PPIase_FKBP"/>
</dbReference>
<evidence type="ECO:0000256" key="11">
    <source>
        <dbReference type="SAM" id="SignalP"/>
    </source>
</evidence>
<dbReference type="EMBL" id="HACG01018066">
    <property type="protein sequence ID" value="CEK64931.1"/>
    <property type="molecule type" value="Transcribed_RNA"/>
</dbReference>
<feature type="domain" description="PPIase FKBP-type" evidence="12">
    <location>
        <begin position="61"/>
        <end position="150"/>
    </location>
</feature>
<dbReference type="CDD" id="cd00051">
    <property type="entry name" value="EFh"/>
    <property type="match status" value="1"/>
</dbReference>
<evidence type="ECO:0000256" key="5">
    <source>
        <dbReference type="ARBA" id="ARBA00022824"/>
    </source>
</evidence>
<dbReference type="InterPro" id="IPR018247">
    <property type="entry name" value="EF_Hand_1_Ca_BS"/>
</dbReference>
<evidence type="ECO:0000256" key="9">
    <source>
        <dbReference type="ARBA" id="ARBA00023235"/>
    </source>
</evidence>
<evidence type="ECO:0000256" key="8">
    <source>
        <dbReference type="ARBA" id="ARBA00023180"/>
    </source>
</evidence>
<feature type="domain" description="EF-hand" evidence="13">
    <location>
        <begin position="195"/>
        <end position="228"/>
    </location>
</feature>
<feature type="signal peptide" evidence="11">
    <location>
        <begin position="1"/>
        <end position="25"/>
    </location>
</feature>
<evidence type="ECO:0000256" key="1">
    <source>
        <dbReference type="ARBA" id="ARBA00000971"/>
    </source>
</evidence>
<dbReference type="Pfam" id="PF00254">
    <property type="entry name" value="FKBP_C"/>
    <property type="match status" value="1"/>
</dbReference>
<comment type="catalytic activity">
    <reaction evidence="1 10">
        <text>[protein]-peptidylproline (omega=180) = [protein]-peptidylproline (omega=0)</text>
        <dbReference type="Rhea" id="RHEA:16237"/>
        <dbReference type="Rhea" id="RHEA-COMP:10747"/>
        <dbReference type="Rhea" id="RHEA-COMP:10748"/>
        <dbReference type="ChEBI" id="CHEBI:83833"/>
        <dbReference type="ChEBI" id="CHEBI:83834"/>
        <dbReference type="EC" id="5.2.1.8"/>
    </reaction>
</comment>
<proteinExistence type="predicted"/>
<evidence type="ECO:0000256" key="7">
    <source>
        <dbReference type="ARBA" id="ARBA00023110"/>
    </source>
</evidence>
<dbReference type="PROSITE" id="PS50059">
    <property type="entry name" value="FKBP_PPIASE"/>
    <property type="match status" value="1"/>
</dbReference>
<keyword evidence="7 10" id="KW-0697">Rotamase</keyword>
<keyword evidence="9 10" id="KW-0413">Isomerase</keyword>